<proteinExistence type="predicted"/>
<protein>
    <submittedName>
        <fullName evidence="2">Uncharacterized protein</fullName>
    </submittedName>
</protein>
<keyword evidence="1" id="KW-0812">Transmembrane</keyword>
<reference evidence="2" key="1">
    <citation type="submission" date="2020-11" db="EMBL/GenBank/DDBJ databases">
        <authorList>
            <person name="Tran Van P."/>
        </authorList>
    </citation>
    <scope>NUCLEOTIDE SEQUENCE</scope>
</reference>
<evidence type="ECO:0000313" key="2">
    <source>
        <dbReference type="EMBL" id="CAD7444853.1"/>
    </source>
</evidence>
<keyword evidence="1" id="KW-0472">Membrane</keyword>
<evidence type="ECO:0000256" key="1">
    <source>
        <dbReference type="SAM" id="Phobius"/>
    </source>
</evidence>
<dbReference type="EMBL" id="OD566917">
    <property type="protein sequence ID" value="CAD7444853.1"/>
    <property type="molecule type" value="Genomic_DNA"/>
</dbReference>
<accession>A0A7R9F196</accession>
<keyword evidence="1" id="KW-1133">Transmembrane helix</keyword>
<feature type="transmembrane region" description="Helical" evidence="1">
    <location>
        <begin position="60"/>
        <end position="81"/>
    </location>
</feature>
<organism evidence="2">
    <name type="scientific">Timema bartmani</name>
    <dbReference type="NCBI Taxonomy" id="61472"/>
    <lineage>
        <taxon>Eukaryota</taxon>
        <taxon>Metazoa</taxon>
        <taxon>Ecdysozoa</taxon>
        <taxon>Arthropoda</taxon>
        <taxon>Hexapoda</taxon>
        <taxon>Insecta</taxon>
        <taxon>Pterygota</taxon>
        <taxon>Neoptera</taxon>
        <taxon>Polyneoptera</taxon>
        <taxon>Phasmatodea</taxon>
        <taxon>Timematodea</taxon>
        <taxon>Timematoidea</taxon>
        <taxon>Timematidae</taxon>
        <taxon>Timema</taxon>
    </lineage>
</organism>
<sequence length="96" mass="10993">MKKPTLATQTYNLKNSKTKKELINICEHHLKMVHSTLRQDVLIHNVNIALTKKKMRRRHLVVFVKATLLGVLGLNSSNLIVGESKIKLCSYLLFII</sequence>
<dbReference type="AlphaFoldDB" id="A0A7R9F196"/>
<gene>
    <name evidence="2" type="ORF">TBIB3V08_LOCUS7218</name>
</gene>
<name>A0A7R9F196_9NEOP</name>